<organismHost>
    <name type="scientific">Heterosigma akashiwo</name>
    <name type="common">Chromophytic alga</name>
    <name type="synonym">Heterosigma carterae</name>
    <dbReference type="NCBI Taxonomy" id="2829"/>
</organismHost>
<dbReference type="EMBL" id="KX008963">
    <property type="protein sequence ID" value="AOM63452.1"/>
    <property type="molecule type" value="Genomic_DNA"/>
</dbReference>
<dbReference type="GeneID" id="37618502"/>
<accession>A0A1C9C582</accession>
<evidence type="ECO:0000313" key="3">
    <source>
        <dbReference type="Proteomes" id="UP000232488"/>
    </source>
</evidence>
<keyword evidence="1" id="KW-0175">Coiled coil</keyword>
<dbReference type="Proteomes" id="UP000232488">
    <property type="component" value="Segment"/>
</dbReference>
<feature type="coiled-coil region" evidence="1">
    <location>
        <begin position="42"/>
        <end position="69"/>
    </location>
</feature>
<proteinExistence type="predicted"/>
<sequence length="101" mass="11282">MSLLNNKQNCQSSISSGTFVGLRAETSHVNELHADKLFSDEGLDVYTELKALREELNELKERTVQLSSLTDVNVSELTEGSVLVWSSGQQKWVAQELENEV</sequence>
<dbReference type="KEGG" id="vg:37618502"/>
<dbReference type="RefSeq" id="YP_009507518.1">
    <property type="nucleotide sequence ID" value="NC_038553.1"/>
</dbReference>
<gene>
    <name evidence="2" type="primary">HaV53_ORF121</name>
</gene>
<protein>
    <submittedName>
        <fullName evidence="2">Uncharacterized protein</fullName>
    </submittedName>
</protein>
<keyword evidence="3" id="KW-1185">Reference proteome</keyword>
<reference evidence="2 3" key="1">
    <citation type="submission" date="2016-03" db="EMBL/GenBank/DDBJ databases">
        <title>Genome sequences of a Phycodnavirus, Heterosigma akashiwo virus strain 53.</title>
        <authorList>
            <person name="Ueki S."/>
            <person name="Ogura Y."/>
            <person name="Hayashi T."/>
        </authorList>
    </citation>
    <scope>NUCLEOTIDE SEQUENCE [LARGE SCALE GENOMIC DNA]</scope>
    <source>
        <strain evidence="2">HaV53</strain>
    </source>
</reference>
<evidence type="ECO:0000313" key="2">
    <source>
        <dbReference type="EMBL" id="AOM63452.1"/>
    </source>
</evidence>
<organism evidence="2 3">
    <name type="scientific">Heterosigma akashiwo virus 01</name>
    <name type="common">HaV01</name>
    <dbReference type="NCBI Taxonomy" id="97195"/>
    <lineage>
        <taxon>Viruses</taxon>
        <taxon>Varidnaviria</taxon>
        <taxon>Bamfordvirae</taxon>
        <taxon>Nucleocytoviricota</taxon>
        <taxon>Megaviricetes</taxon>
        <taxon>Algavirales</taxon>
        <taxon>Phycodnaviridae</taxon>
        <taxon>Raphidovirus</taxon>
        <taxon>Raphidovirus japonicum</taxon>
    </lineage>
</organism>
<name>A0A1C9C582_HAV01</name>
<evidence type="ECO:0000256" key="1">
    <source>
        <dbReference type="SAM" id="Coils"/>
    </source>
</evidence>